<organism evidence="1 2">
    <name type="scientific">Planoprotostelium fungivorum</name>
    <dbReference type="NCBI Taxonomy" id="1890364"/>
    <lineage>
        <taxon>Eukaryota</taxon>
        <taxon>Amoebozoa</taxon>
        <taxon>Evosea</taxon>
        <taxon>Variosea</taxon>
        <taxon>Cavosteliida</taxon>
        <taxon>Cavosteliaceae</taxon>
        <taxon>Planoprotostelium</taxon>
    </lineage>
</organism>
<dbReference type="InParanoid" id="A0A2P6MN67"/>
<proteinExistence type="predicted"/>
<evidence type="ECO:0000313" key="1">
    <source>
        <dbReference type="EMBL" id="PRP73148.1"/>
    </source>
</evidence>
<sequence>MMNHLTENCWDSMEPGGQTLSDPHHPDSPFHHWGKWGSEPPAYIILTRTDVLIPTLFPTETVVSKFSWLLLHQIGMKSTQQVCYNWGLGQIVTCLLFQQAAVIAIGDILKRMDLELHKQP</sequence>
<comment type="caution">
    <text evidence="1">The sequence shown here is derived from an EMBL/GenBank/DDBJ whole genome shotgun (WGS) entry which is preliminary data.</text>
</comment>
<dbReference type="EMBL" id="MDYQ01000661">
    <property type="protein sequence ID" value="PRP73148.1"/>
    <property type="molecule type" value="Genomic_DNA"/>
</dbReference>
<protein>
    <submittedName>
        <fullName evidence="1">Uncharacterized protein</fullName>
    </submittedName>
</protein>
<reference evidence="1 2" key="1">
    <citation type="journal article" date="2018" name="Genome Biol. Evol.">
        <title>Multiple Roots of Fruiting Body Formation in Amoebozoa.</title>
        <authorList>
            <person name="Hillmann F."/>
            <person name="Forbes G."/>
            <person name="Novohradska S."/>
            <person name="Ferling I."/>
            <person name="Riege K."/>
            <person name="Groth M."/>
            <person name="Westermann M."/>
            <person name="Marz M."/>
            <person name="Spaller T."/>
            <person name="Winckler T."/>
            <person name="Schaap P."/>
            <person name="Glockner G."/>
        </authorList>
    </citation>
    <scope>NUCLEOTIDE SEQUENCE [LARGE SCALE GENOMIC DNA]</scope>
    <source>
        <strain evidence="1 2">Jena</strain>
    </source>
</reference>
<keyword evidence="2" id="KW-1185">Reference proteome</keyword>
<evidence type="ECO:0000313" key="2">
    <source>
        <dbReference type="Proteomes" id="UP000241769"/>
    </source>
</evidence>
<accession>A0A2P6MN67</accession>
<name>A0A2P6MN67_9EUKA</name>
<gene>
    <name evidence="1" type="ORF">PROFUN_03462</name>
</gene>
<dbReference type="AlphaFoldDB" id="A0A2P6MN67"/>
<dbReference type="Proteomes" id="UP000241769">
    <property type="component" value="Unassembled WGS sequence"/>
</dbReference>